<evidence type="ECO:0000259" key="2">
    <source>
        <dbReference type="Pfam" id="PF07999"/>
    </source>
</evidence>
<feature type="domain" description="Retrotransposon hot spot protein,C-terminal" evidence="2">
    <location>
        <begin position="333"/>
        <end position="487"/>
    </location>
</feature>
<dbReference type="NCBIfam" id="TIGR01631">
    <property type="entry name" value="Trypano_RHS"/>
    <property type="match status" value="1"/>
</dbReference>
<dbReference type="PANTHER" id="PTHR33129">
    <property type="entry name" value="PROTEIN KINASE DOMAIN-CONTAINING PROTEIN-RELATED"/>
    <property type="match status" value="1"/>
</dbReference>
<feature type="region of interest" description="Disordered" evidence="1">
    <location>
        <begin position="1"/>
        <end position="20"/>
    </location>
</feature>
<feature type="domain" description="Retrotransposon hot spot protein N-terminal" evidence="3">
    <location>
        <begin position="199"/>
        <end position="325"/>
    </location>
</feature>
<evidence type="ECO:0000313" key="6">
    <source>
        <dbReference type="Proteomes" id="UP000000702"/>
    </source>
</evidence>
<dbReference type="Pfam" id="PF07999">
    <property type="entry name" value="RHSP"/>
    <property type="match status" value="1"/>
</dbReference>
<keyword evidence="6" id="KW-1185">Reference proteome</keyword>
<proteinExistence type="predicted"/>
<dbReference type="InterPro" id="IPR046836">
    <property type="entry name" value="RHS_C"/>
</dbReference>
<reference evidence="6" key="1">
    <citation type="submission" date="2011-07" db="EMBL/GenBank/DDBJ databases">
        <title>Divergent evolution of antigenic variation in African trypanosomes.</title>
        <authorList>
            <person name="Jackson A.P."/>
            <person name="Berry A."/>
            <person name="Allison H.C."/>
            <person name="Burton P."/>
            <person name="Anderson J."/>
            <person name="Aslett M."/>
            <person name="Brown R."/>
            <person name="Corton N."/>
            <person name="Harris D."/>
            <person name="Hauser H."/>
            <person name="Gamble J."/>
            <person name="Gilderthorp R."/>
            <person name="McQuillan J."/>
            <person name="Quail M.A."/>
            <person name="Sanders M."/>
            <person name="Van Tonder A."/>
            <person name="Ginger M.L."/>
            <person name="Donelson J.E."/>
            <person name="Field M.C."/>
            <person name="Barry J.D."/>
            <person name="Berriman M."/>
            <person name="Hertz-Fowler C."/>
        </authorList>
    </citation>
    <scope>NUCLEOTIDE SEQUENCE [LARGE SCALE GENOMIC DNA]</scope>
    <source>
        <strain evidence="6">IL3000</strain>
    </source>
</reference>
<evidence type="ECO:0000259" key="4">
    <source>
        <dbReference type="Pfam" id="PF24466"/>
    </source>
</evidence>
<dbReference type="InterPro" id="IPR046835">
    <property type="entry name" value="RHS_N"/>
</dbReference>
<dbReference type="InterPro" id="IPR006518">
    <property type="entry name" value="Trypano_RHS"/>
</dbReference>
<dbReference type="AlphaFoldDB" id="F9WJI9"/>
<dbReference type="PANTHER" id="PTHR33129:SF3">
    <property type="entry name" value="HOT SPOT (RHS) PROTEIN, PUTATIVE-RELATED"/>
    <property type="match status" value="1"/>
</dbReference>
<dbReference type="Pfam" id="PF20445">
    <property type="entry name" value="RHS_N"/>
    <property type="match status" value="1"/>
</dbReference>
<feature type="domain" description="DUF7578" evidence="4">
    <location>
        <begin position="72"/>
        <end position="131"/>
    </location>
</feature>
<dbReference type="VEuPathDB" id="TriTrypDB:TcIL3000_0_23110"/>
<evidence type="ECO:0000313" key="5">
    <source>
        <dbReference type="EMBL" id="CCD17494.1"/>
    </source>
</evidence>
<dbReference type="InterPro" id="IPR056000">
    <property type="entry name" value="DUF7578"/>
</dbReference>
<dbReference type="OMA" id="EVFHEFT"/>
<dbReference type="Proteomes" id="UP000000702">
    <property type="component" value="Unassembled WGS sequence"/>
</dbReference>
<accession>F9WJI9</accession>
<name>F9WJI9_TRYCI</name>
<sequence>MARKRGRRTRDETEGEAAAPVVQAPARGEMTTATDAVVRHATVSHGYAVRPSSTWTLDSVVEDVLMEGCGGLSDIGLHDFLMKYFKKTFGVEDTSMRVFMGNPSFFLRDESLCTLVTNSSPYREYVEEYKAMREGVDRLRARGIFSLRQWARADAANEVRDITLRVKGMLNAALYRVRRNEEAMRYVYAHSVKELDGVYDSVFNARWSYVVRSDEYDGKWLGMGVVDVAPGEQPQLWSKEQADVEPVVWEPWDGDEVPGVSGKLVMAVLSSQKGWPYGFFQRDDVREEKVDRLTGYDAACDAYIRRENVRVWHIVEKNIDEWSSGVGYVHPFIVIGTPGIGNSFATGSLLLYQLLHHPSEKAKVVAYFVRGEAYLFHREERRVVHYAEEEIARYEVEGMARRGVKGYMIYDNSDNGIDISVGSCRSSWGIVLISPPNVEVFHEFTKQLQHTLPIYINCYEDVEFKAVLVWERHWQVNKNQIKSENVNLGND</sequence>
<gene>
    <name evidence="5" type="ORF">TCIL3000_0_23110</name>
</gene>
<comment type="caution">
    <text evidence="5">The sequence shown here is derived from an EMBL/GenBank/DDBJ whole genome shotgun (WGS) entry which is preliminary data.</text>
</comment>
<evidence type="ECO:0000259" key="3">
    <source>
        <dbReference type="Pfam" id="PF20445"/>
    </source>
</evidence>
<dbReference type="EMBL" id="CAEQ01002732">
    <property type="protein sequence ID" value="CCD17494.1"/>
    <property type="molecule type" value="Genomic_DNA"/>
</dbReference>
<dbReference type="Pfam" id="PF24466">
    <property type="entry name" value="DUF7578"/>
    <property type="match status" value="1"/>
</dbReference>
<organism evidence="5 6">
    <name type="scientific">Trypanosoma congolense (strain IL3000)</name>
    <dbReference type="NCBI Taxonomy" id="1068625"/>
    <lineage>
        <taxon>Eukaryota</taxon>
        <taxon>Discoba</taxon>
        <taxon>Euglenozoa</taxon>
        <taxon>Kinetoplastea</taxon>
        <taxon>Metakinetoplastina</taxon>
        <taxon>Trypanosomatida</taxon>
        <taxon>Trypanosomatidae</taxon>
        <taxon>Trypanosoma</taxon>
        <taxon>Nannomonas</taxon>
    </lineage>
</organism>
<evidence type="ECO:0000256" key="1">
    <source>
        <dbReference type="SAM" id="MobiDB-lite"/>
    </source>
</evidence>
<protein>
    <submittedName>
        <fullName evidence="5">WGS project CAEQ00000000 data, annotated contig 916</fullName>
    </submittedName>
</protein>
<dbReference type="InterPro" id="IPR052980">
    <property type="entry name" value="Crinkler_effector"/>
</dbReference>
<reference evidence="5 6" key="2">
    <citation type="journal article" date="2012" name="Proc. Natl. Acad. Sci. U.S.A.">
        <title>Antigenic diversity is generated by distinct evolutionary mechanisms in African trypanosome species.</title>
        <authorList>
            <person name="Jackson A.P."/>
            <person name="Berry A."/>
            <person name="Aslett M."/>
            <person name="Allison H.C."/>
            <person name="Burton P."/>
            <person name="Vavrova-Anderson J."/>
            <person name="Brown R."/>
            <person name="Browne H."/>
            <person name="Corton N."/>
            <person name="Hauser H."/>
            <person name="Gamble J."/>
            <person name="Gilderthorp R."/>
            <person name="Marcello L."/>
            <person name="McQuillan J."/>
            <person name="Otto T.D."/>
            <person name="Quail M.A."/>
            <person name="Sanders M.J."/>
            <person name="van Tonder A."/>
            <person name="Ginger M.L."/>
            <person name="Field M.C."/>
            <person name="Barry J.D."/>
            <person name="Hertz-Fowler C."/>
            <person name="Berriman M."/>
        </authorList>
    </citation>
    <scope>NUCLEOTIDE SEQUENCE [LARGE SCALE GENOMIC DNA]</scope>
    <source>
        <strain evidence="5 6">IL3000</strain>
    </source>
</reference>